<dbReference type="InterPro" id="IPR006447">
    <property type="entry name" value="Myb_dom_plants"/>
</dbReference>
<evidence type="ECO:0000256" key="7">
    <source>
        <dbReference type="SAM" id="MobiDB-lite"/>
    </source>
</evidence>
<dbReference type="GO" id="GO:0009736">
    <property type="term" value="P:cytokinin-activated signaling pathway"/>
    <property type="evidence" value="ECO:0007669"/>
    <property type="project" value="InterPro"/>
</dbReference>
<evidence type="ECO:0000313" key="10">
    <source>
        <dbReference type="Proteomes" id="UP001177140"/>
    </source>
</evidence>
<evidence type="ECO:0000256" key="4">
    <source>
        <dbReference type="ARBA" id="ARBA00023163"/>
    </source>
</evidence>
<protein>
    <recommendedName>
        <fullName evidence="8">Response regulatory domain-containing protein</fullName>
    </recommendedName>
</protein>
<dbReference type="PROSITE" id="PS50110">
    <property type="entry name" value="RESPONSE_REGULATORY"/>
    <property type="match status" value="1"/>
</dbReference>
<evidence type="ECO:0000256" key="1">
    <source>
        <dbReference type="ARBA" id="ARBA00004123"/>
    </source>
</evidence>
<keyword evidence="4" id="KW-0804">Transcription</keyword>
<dbReference type="GO" id="GO:0003677">
    <property type="term" value="F:DNA binding"/>
    <property type="evidence" value="ECO:0007669"/>
    <property type="project" value="InterPro"/>
</dbReference>
<dbReference type="SUPFAM" id="SSF46689">
    <property type="entry name" value="Homeodomain-like"/>
    <property type="match status" value="1"/>
</dbReference>
<evidence type="ECO:0000259" key="8">
    <source>
        <dbReference type="PROSITE" id="PS50110"/>
    </source>
</evidence>
<dbReference type="SMART" id="SM00448">
    <property type="entry name" value="REC"/>
    <property type="match status" value="1"/>
</dbReference>
<name>A0AA41VCL1_PAPNU</name>
<dbReference type="NCBIfam" id="TIGR01557">
    <property type="entry name" value="myb_SHAQKYF"/>
    <property type="match status" value="1"/>
</dbReference>
<keyword evidence="3" id="KW-0805">Transcription regulation</keyword>
<comment type="caution">
    <text evidence="6">Lacks conserved residue(s) required for the propagation of feature annotation.</text>
</comment>
<comment type="subcellular location">
    <subcellularLocation>
        <location evidence="1">Nucleus</location>
    </subcellularLocation>
</comment>
<dbReference type="GO" id="GO:0000160">
    <property type="term" value="P:phosphorelay signal transduction system"/>
    <property type="evidence" value="ECO:0007669"/>
    <property type="project" value="UniProtKB-KW"/>
</dbReference>
<dbReference type="FunFam" id="1.10.10.60:FF:000007">
    <property type="entry name" value="Two-component response regulator"/>
    <property type="match status" value="1"/>
</dbReference>
<sequence length="429" mass="48744">MEFINNDKFHEGLRVLVVDDSSVCLKILKAILKKCRYEGLNGFELLKINGLEMDIPVIMMSAKGDLDTVMKGVLHGACDHLVKPLQPKEIQNIWKYVIRFKKNKSILKRNLKRRNNNQTRSNEDEVNSHFSDEQLSNNKRTQISWADPELHAKFVEAFYKLGDKVVPLKILAKMNVPGLTREKVASHLQKYRKILEKQSRKSDSITASSGRSGHLQNTFPSLLNHQFQNEMNYLSSFKSYHPGTSQLSHHGVTPIASNHSYVNPQPNFLPSSHQYISQFSSGLGTVNQNHQMIQVHDSTMQNFHNQTYASRLNAQKFSSSSKLFNPHMVSSSYNFPFGEISNTPPNNKLFDDPVYYPMPNYASSGYDEMINMVAPPSTSVMETQKVDNQIPLLENPLAFLEADNIKCQLGSYSSADDDLSAAIRPYQRQ</sequence>
<dbReference type="EMBL" id="JAJJMA010193811">
    <property type="protein sequence ID" value="MCL7038764.1"/>
    <property type="molecule type" value="Genomic_DNA"/>
</dbReference>
<evidence type="ECO:0000256" key="6">
    <source>
        <dbReference type="PROSITE-ProRule" id="PRU00169"/>
    </source>
</evidence>
<dbReference type="Proteomes" id="UP001177140">
    <property type="component" value="Unassembled WGS sequence"/>
</dbReference>
<feature type="region of interest" description="Disordered" evidence="7">
    <location>
        <begin position="111"/>
        <end position="137"/>
    </location>
</feature>
<dbReference type="Gene3D" id="1.10.10.60">
    <property type="entry name" value="Homeodomain-like"/>
    <property type="match status" value="1"/>
</dbReference>
<dbReference type="InterPro" id="IPR001789">
    <property type="entry name" value="Sig_transdc_resp-reg_receiver"/>
</dbReference>
<organism evidence="9 10">
    <name type="scientific">Papaver nudicaule</name>
    <name type="common">Iceland poppy</name>
    <dbReference type="NCBI Taxonomy" id="74823"/>
    <lineage>
        <taxon>Eukaryota</taxon>
        <taxon>Viridiplantae</taxon>
        <taxon>Streptophyta</taxon>
        <taxon>Embryophyta</taxon>
        <taxon>Tracheophyta</taxon>
        <taxon>Spermatophyta</taxon>
        <taxon>Magnoliopsida</taxon>
        <taxon>Ranunculales</taxon>
        <taxon>Papaveraceae</taxon>
        <taxon>Papaveroideae</taxon>
        <taxon>Papaver</taxon>
    </lineage>
</organism>
<gene>
    <name evidence="9" type="ORF">MKW94_014018</name>
</gene>
<dbReference type="PANTHER" id="PTHR43874:SF7">
    <property type="entry name" value="TWO-COMPONENT RESPONSE REGULATOR ARR10"/>
    <property type="match status" value="1"/>
</dbReference>
<evidence type="ECO:0000313" key="9">
    <source>
        <dbReference type="EMBL" id="MCL7038764.1"/>
    </source>
</evidence>
<accession>A0AA41VCL1</accession>
<dbReference type="PANTHER" id="PTHR43874">
    <property type="entry name" value="TWO-COMPONENT RESPONSE REGULATOR"/>
    <property type="match status" value="1"/>
</dbReference>
<feature type="domain" description="Response regulatory" evidence="8">
    <location>
        <begin position="1"/>
        <end position="98"/>
    </location>
</feature>
<evidence type="ECO:0000256" key="5">
    <source>
        <dbReference type="ARBA" id="ARBA00023242"/>
    </source>
</evidence>
<feature type="compositionally biased region" description="Basic and acidic residues" evidence="7">
    <location>
        <begin position="121"/>
        <end position="132"/>
    </location>
</feature>
<dbReference type="InterPro" id="IPR011006">
    <property type="entry name" value="CheY-like_superfamily"/>
</dbReference>
<proteinExistence type="predicted"/>
<dbReference type="InterPro" id="IPR009057">
    <property type="entry name" value="Homeodomain-like_sf"/>
</dbReference>
<evidence type="ECO:0000256" key="3">
    <source>
        <dbReference type="ARBA" id="ARBA00023015"/>
    </source>
</evidence>
<keyword evidence="2" id="KW-0902">Two-component regulatory system</keyword>
<feature type="compositionally biased region" description="Polar residues" evidence="7">
    <location>
        <begin position="204"/>
        <end position="214"/>
    </location>
</feature>
<dbReference type="Gene3D" id="3.40.50.2300">
    <property type="match status" value="1"/>
</dbReference>
<reference evidence="9" key="1">
    <citation type="submission" date="2022-03" db="EMBL/GenBank/DDBJ databases">
        <title>A functionally conserved STORR gene fusion in Papaver species that diverged 16.8 million years ago.</title>
        <authorList>
            <person name="Catania T."/>
        </authorList>
    </citation>
    <scope>NUCLEOTIDE SEQUENCE</scope>
    <source>
        <strain evidence="9">S-191538</strain>
    </source>
</reference>
<comment type="caution">
    <text evidence="9">The sequence shown here is derived from an EMBL/GenBank/DDBJ whole genome shotgun (WGS) entry which is preliminary data.</text>
</comment>
<keyword evidence="10" id="KW-1185">Reference proteome</keyword>
<evidence type="ECO:0000256" key="2">
    <source>
        <dbReference type="ARBA" id="ARBA00023012"/>
    </source>
</evidence>
<feature type="region of interest" description="Disordered" evidence="7">
    <location>
        <begin position="195"/>
        <end position="214"/>
    </location>
</feature>
<dbReference type="SUPFAM" id="SSF52172">
    <property type="entry name" value="CheY-like"/>
    <property type="match status" value="1"/>
</dbReference>
<dbReference type="InterPro" id="IPR045279">
    <property type="entry name" value="ARR-like"/>
</dbReference>
<dbReference type="GO" id="GO:0005634">
    <property type="term" value="C:nucleus"/>
    <property type="evidence" value="ECO:0007669"/>
    <property type="project" value="UniProtKB-SubCell"/>
</dbReference>
<dbReference type="AlphaFoldDB" id="A0AA41VCL1"/>
<keyword evidence="5" id="KW-0539">Nucleus</keyword>